<evidence type="ECO:0000313" key="2">
    <source>
        <dbReference type="Proteomes" id="UP000070263"/>
    </source>
</evidence>
<sequence>MTSKKQLENRIEDMEGGSEEEIEEITFVMIHVDKDLNVKGGRILRTFMDGRESERYELGPEEAELIAGDVEEG</sequence>
<reference evidence="1 2" key="1">
    <citation type="journal article" date="2016" name="Sci. Rep.">
        <title>Metabolic traits of an uncultured archaeal lineage -MSBL1- from brine pools of the Red Sea.</title>
        <authorList>
            <person name="Mwirichia R."/>
            <person name="Alam I."/>
            <person name="Rashid M."/>
            <person name="Vinu M."/>
            <person name="Ba-Alawi W."/>
            <person name="Anthony Kamau A."/>
            <person name="Kamanda Ngugi D."/>
            <person name="Goker M."/>
            <person name="Klenk H.P."/>
            <person name="Bajic V."/>
            <person name="Stingl U."/>
        </authorList>
    </citation>
    <scope>NUCLEOTIDE SEQUENCE [LARGE SCALE GENOMIC DNA]</scope>
    <source>
        <strain evidence="1">SCGC-AAA382A20</strain>
    </source>
</reference>
<proteinExistence type="predicted"/>
<gene>
    <name evidence="1" type="ORF">AKJ51_02980</name>
</gene>
<dbReference type="AlphaFoldDB" id="A0A133VJX1"/>
<evidence type="ECO:0000313" key="1">
    <source>
        <dbReference type="EMBL" id="KXB06742.1"/>
    </source>
</evidence>
<dbReference type="EMBL" id="LHYE01000032">
    <property type="protein sequence ID" value="KXB06742.1"/>
    <property type="molecule type" value="Genomic_DNA"/>
</dbReference>
<comment type="caution">
    <text evidence="1">The sequence shown here is derived from an EMBL/GenBank/DDBJ whole genome shotgun (WGS) entry which is preliminary data.</text>
</comment>
<keyword evidence="2" id="KW-1185">Reference proteome</keyword>
<protein>
    <submittedName>
        <fullName evidence="1">Uncharacterized protein</fullName>
    </submittedName>
</protein>
<organism evidence="1 2">
    <name type="scientific">candidate division MSBL1 archaeon SCGC-AAA382A20</name>
    <dbReference type="NCBI Taxonomy" id="1698280"/>
    <lineage>
        <taxon>Archaea</taxon>
        <taxon>Methanobacteriati</taxon>
        <taxon>Methanobacteriota</taxon>
        <taxon>candidate division MSBL1</taxon>
    </lineage>
</organism>
<dbReference type="Proteomes" id="UP000070263">
    <property type="component" value="Unassembled WGS sequence"/>
</dbReference>
<name>A0A133VJX1_9EURY</name>
<accession>A0A133VJX1</accession>